<protein>
    <submittedName>
        <fullName evidence="1">Uncharacterized protein</fullName>
    </submittedName>
</protein>
<dbReference type="EMBL" id="GBXM01015068">
    <property type="protein sequence ID" value="JAH93509.1"/>
    <property type="molecule type" value="Transcribed_RNA"/>
</dbReference>
<proteinExistence type="predicted"/>
<organism evidence="1">
    <name type="scientific">Anguilla anguilla</name>
    <name type="common">European freshwater eel</name>
    <name type="synonym">Muraena anguilla</name>
    <dbReference type="NCBI Taxonomy" id="7936"/>
    <lineage>
        <taxon>Eukaryota</taxon>
        <taxon>Metazoa</taxon>
        <taxon>Chordata</taxon>
        <taxon>Craniata</taxon>
        <taxon>Vertebrata</taxon>
        <taxon>Euteleostomi</taxon>
        <taxon>Actinopterygii</taxon>
        <taxon>Neopterygii</taxon>
        <taxon>Teleostei</taxon>
        <taxon>Anguilliformes</taxon>
        <taxon>Anguillidae</taxon>
        <taxon>Anguilla</taxon>
    </lineage>
</organism>
<evidence type="ECO:0000313" key="1">
    <source>
        <dbReference type="EMBL" id="JAH93509.1"/>
    </source>
</evidence>
<reference evidence="1" key="1">
    <citation type="submission" date="2014-11" db="EMBL/GenBank/DDBJ databases">
        <authorList>
            <person name="Amaro Gonzalez C."/>
        </authorList>
    </citation>
    <scope>NUCLEOTIDE SEQUENCE</scope>
</reference>
<dbReference type="AlphaFoldDB" id="A0A0E9WSW1"/>
<sequence>MHRSLKHLLGWCAMTFQNVLIRPKRFDFQVRSTGHCERYGMWCFHIVVWDLLLIKAVF</sequence>
<reference evidence="1" key="2">
    <citation type="journal article" date="2015" name="Fish Shellfish Immunol.">
        <title>Early steps in the European eel (Anguilla anguilla)-Vibrio vulnificus interaction in the gills: Role of the RtxA13 toxin.</title>
        <authorList>
            <person name="Callol A."/>
            <person name="Pajuelo D."/>
            <person name="Ebbesson L."/>
            <person name="Teles M."/>
            <person name="MacKenzie S."/>
            <person name="Amaro C."/>
        </authorList>
    </citation>
    <scope>NUCLEOTIDE SEQUENCE</scope>
</reference>
<accession>A0A0E9WSW1</accession>
<name>A0A0E9WSW1_ANGAN</name>